<dbReference type="AlphaFoldDB" id="A0AAV4RHC6"/>
<dbReference type="EMBL" id="BPLR01007769">
    <property type="protein sequence ID" value="GIY19542.1"/>
    <property type="molecule type" value="Genomic_DNA"/>
</dbReference>
<keyword evidence="2" id="KW-1185">Reference proteome</keyword>
<comment type="caution">
    <text evidence="1">The sequence shown here is derived from an EMBL/GenBank/DDBJ whole genome shotgun (WGS) entry which is preliminary data.</text>
</comment>
<protein>
    <submittedName>
        <fullName evidence="1">Uncharacterized protein</fullName>
    </submittedName>
</protein>
<gene>
    <name evidence="1" type="ORF">CEXT_100821</name>
</gene>
<proteinExistence type="predicted"/>
<reference evidence="1 2" key="1">
    <citation type="submission" date="2021-06" db="EMBL/GenBank/DDBJ databases">
        <title>Caerostris extrusa draft genome.</title>
        <authorList>
            <person name="Kono N."/>
            <person name="Arakawa K."/>
        </authorList>
    </citation>
    <scope>NUCLEOTIDE SEQUENCE [LARGE SCALE GENOMIC DNA]</scope>
</reference>
<accession>A0AAV4RHC6</accession>
<evidence type="ECO:0000313" key="2">
    <source>
        <dbReference type="Proteomes" id="UP001054945"/>
    </source>
</evidence>
<organism evidence="1 2">
    <name type="scientific">Caerostris extrusa</name>
    <name type="common">Bark spider</name>
    <name type="synonym">Caerostris bankana</name>
    <dbReference type="NCBI Taxonomy" id="172846"/>
    <lineage>
        <taxon>Eukaryota</taxon>
        <taxon>Metazoa</taxon>
        <taxon>Ecdysozoa</taxon>
        <taxon>Arthropoda</taxon>
        <taxon>Chelicerata</taxon>
        <taxon>Arachnida</taxon>
        <taxon>Araneae</taxon>
        <taxon>Araneomorphae</taxon>
        <taxon>Entelegynae</taxon>
        <taxon>Araneoidea</taxon>
        <taxon>Araneidae</taxon>
        <taxon>Caerostris</taxon>
    </lineage>
</organism>
<dbReference type="Proteomes" id="UP001054945">
    <property type="component" value="Unassembled WGS sequence"/>
</dbReference>
<name>A0AAV4RHC6_CAEEX</name>
<evidence type="ECO:0000313" key="1">
    <source>
        <dbReference type="EMBL" id="GIY19542.1"/>
    </source>
</evidence>
<sequence length="108" mass="12290">MPLKKPLTNSRKGLEKFLSHSRTNSISRHGNENRIIRSEIKWALRETISFIQDIENFSDGIQNFSRMLILGGGEQTSTPIPSTQCSRRISSSYISDGIPKSFFRFPNS</sequence>